<reference evidence="1 2" key="1">
    <citation type="submission" date="2006-03" db="EMBL/GenBank/DDBJ databases">
        <authorList>
            <person name="Bartlett D.H."/>
            <person name="Valle G."/>
            <person name="Lauro F.M."/>
            <person name="Vezzi A."/>
            <person name="Simonato F."/>
            <person name="Eloe E."/>
            <person name="Vitulo N."/>
            <person name="Stratton T.K."/>
            <person name="D'angelo M."/>
            <person name="Ferriera S."/>
            <person name="Johnson J."/>
            <person name="Kravitz S."/>
            <person name="Beeson K."/>
            <person name="Sutton G."/>
            <person name="Rogers Y."/>
            <person name="Friedman R."/>
            <person name="Frazier M."/>
            <person name="Venter J.C."/>
        </authorList>
    </citation>
    <scope>NUCLEOTIDE SEQUENCE [LARGE SCALE GENOMIC DNA]</scope>
    <source>
        <strain evidence="1 2">3TCK</strain>
    </source>
</reference>
<proteinExistence type="predicted"/>
<evidence type="ECO:0000313" key="1">
    <source>
        <dbReference type="EMBL" id="EAS43197.1"/>
    </source>
</evidence>
<dbReference type="Proteomes" id="UP000003789">
    <property type="component" value="Unassembled WGS sequence"/>
</dbReference>
<protein>
    <submittedName>
        <fullName evidence="1">Uncharacterized protein</fullName>
    </submittedName>
</protein>
<gene>
    <name evidence="1" type="ORF">P3TCK_09773</name>
</gene>
<dbReference type="AlphaFoldDB" id="Q1Z3N1"/>
<organism evidence="1 2">
    <name type="scientific">Photobacterium profundum 3TCK</name>
    <dbReference type="NCBI Taxonomy" id="314280"/>
    <lineage>
        <taxon>Bacteria</taxon>
        <taxon>Pseudomonadati</taxon>
        <taxon>Pseudomonadota</taxon>
        <taxon>Gammaproteobacteria</taxon>
        <taxon>Vibrionales</taxon>
        <taxon>Vibrionaceae</taxon>
        <taxon>Photobacterium</taxon>
    </lineage>
</organism>
<dbReference type="EMBL" id="AAPH01000013">
    <property type="protein sequence ID" value="EAS43197.1"/>
    <property type="molecule type" value="Genomic_DNA"/>
</dbReference>
<sequence length="49" mass="5675">MPVGLFPQLEGLVMNIQYFSDQRPEYYCFSNNTTEMTEAEITAYFASQV</sequence>
<comment type="caution">
    <text evidence="1">The sequence shown here is derived from an EMBL/GenBank/DDBJ whole genome shotgun (WGS) entry which is preliminary data.</text>
</comment>
<accession>Q1Z3N1</accession>
<dbReference type="HOGENOM" id="CLU_3136229_0_0_6"/>
<name>Q1Z3N1_9GAMM</name>
<evidence type="ECO:0000313" key="2">
    <source>
        <dbReference type="Proteomes" id="UP000003789"/>
    </source>
</evidence>